<evidence type="ECO:0000313" key="1">
    <source>
        <dbReference type="EMBL" id="MBW84579.1"/>
    </source>
</evidence>
<proteinExistence type="predicted"/>
<sequence>MSSRNKNPEKKKRL</sequence>
<reference evidence="1" key="1">
    <citation type="submission" date="2018-02" db="EMBL/GenBank/DDBJ databases">
        <title>Rhizophora mucronata_Transcriptome.</title>
        <authorList>
            <person name="Meera S.P."/>
            <person name="Sreeshan A."/>
            <person name="Augustine A."/>
        </authorList>
    </citation>
    <scope>NUCLEOTIDE SEQUENCE</scope>
    <source>
        <tissue evidence="1">Leaf</tissue>
    </source>
</reference>
<organism evidence="1">
    <name type="scientific">Rhizophora mucronata</name>
    <name type="common">Asiatic mangrove</name>
    <dbReference type="NCBI Taxonomy" id="61149"/>
    <lineage>
        <taxon>Eukaryota</taxon>
        <taxon>Viridiplantae</taxon>
        <taxon>Streptophyta</taxon>
        <taxon>Embryophyta</taxon>
        <taxon>Tracheophyta</taxon>
        <taxon>Spermatophyta</taxon>
        <taxon>Magnoliopsida</taxon>
        <taxon>eudicotyledons</taxon>
        <taxon>Gunneridae</taxon>
        <taxon>Pentapetalae</taxon>
        <taxon>rosids</taxon>
        <taxon>fabids</taxon>
        <taxon>Malpighiales</taxon>
        <taxon>Rhizophoraceae</taxon>
        <taxon>Rhizophora</taxon>
    </lineage>
</organism>
<dbReference type="EMBL" id="GGEC01004096">
    <property type="protein sequence ID" value="MBW84579.1"/>
    <property type="molecule type" value="Transcribed_RNA"/>
</dbReference>
<accession>A0A2P2ITL5</accession>
<protein>
    <submittedName>
        <fullName evidence="1">Uncharacterized protein</fullName>
    </submittedName>
</protein>
<name>A0A2P2ITL5_RHIMU</name>